<organism evidence="1 2">
    <name type="scientific">Streblomastix strix</name>
    <dbReference type="NCBI Taxonomy" id="222440"/>
    <lineage>
        <taxon>Eukaryota</taxon>
        <taxon>Metamonada</taxon>
        <taxon>Preaxostyla</taxon>
        <taxon>Oxymonadida</taxon>
        <taxon>Streblomastigidae</taxon>
        <taxon>Streblomastix</taxon>
    </lineage>
</organism>
<sequence length="68" mass="7197">MDQTVRMDTGSTVVIDLVVVKTLSVGFLVSGFKRDPEPILVALSLTCSGQSLQLVAQLAFSVCSPTIL</sequence>
<gene>
    <name evidence="1" type="ORF">EZS28_043923</name>
</gene>
<protein>
    <submittedName>
        <fullName evidence="1">Uncharacterized protein</fullName>
    </submittedName>
</protein>
<evidence type="ECO:0000313" key="1">
    <source>
        <dbReference type="EMBL" id="KAA6360551.1"/>
    </source>
</evidence>
<comment type="caution">
    <text evidence="1">The sequence shown here is derived from an EMBL/GenBank/DDBJ whole genome shotgun (WGS) entry which is preliminary data.</text>
</comment>
<evidence type="ECO:0000313" key="2">
    <source>
        <dbReference type="Proteomes" id="UP000324800"/>
    </source>
</evidence>
<dbReference type="AlphaFoldDB" id="A0A5J4TSV2"/>
<reference evidence="1 2" key="1">
    <citation type="submission" date="2019-03" db="EMBL/GenBank/DDBJ databases">
        <title>Single cell metagenomics reveals metabolic interactions within the superorganism composed of flagellate Streblomastix strix and complex community of Bacteroidetes bacteria on its surface.</title>
        <authorList>
            <person name="Treitli S.C."/>
            <person name="Kolisko M."/>
            <person name="Husnik F."/>
            <person name="Keeling P."/>
            <person name="Hampl V."/>
        </authorList>
    </citation>
    <scope>NUCLEOTIDE SEQUENCE [LARGE SCALE GENOMIC DNA]</scope>
    <source>
        <strain evidence="1">ST1C</strain>
    </source>
</reference>
<dbReference type="Proteomes" id="UP000324800">
    <property type="component" value="Unassembled WGS sequence"/>
</dbReference>
<dbReference type="EMBL" id="SNRW01026785">
    <property type="protein sequence ID" value="KAA6360551.1"/>
    <property type="molecule type" value="Genomic_DNA"/>
</dbReference>
<name>A0A5J4TSV2_9EUKA</name>
<proteinExistence type="predicted"/>
<accession>A0A5J4TSV2</accession>